<protein>
    <recommendedName>
        <fullName evidence="1">NACHT-NTPase and P-loop NTPases N-terminal domain-containing protein</fullName>
    </recommendedName>
</protein>
<organism evidence="2 3">
    <name type="scientific">Fusarium venenatum</name>
    <dbReference type="NCBI Taxonomy" id="56646"/>
    <lineage>
        <taxon>Eukaryota</taxon>
        <taxon>Fungi</taxon>
        <taxon>Dikarya</taxon>
        <taxon>Ascomycota</taxon>
        <taxon>Pezizomycotina</taxon>
        <taxon>Sordariomycetes</taxon>
        <taxon>Hypocreomycetidae</taxon>
        <taxon>Hypocreales</taxon>
        <taxon>Nectriaceae</taxon>
        <taxon>Fusarium</taxon>
    </lineage>
</organism>
<proteinExistence type="predicted"/>
<dbReference type="GeneID" id="37255851"/>
<dbReference type="AlphaFoldDB" id="A0A2L2TZA5"/>
<dbReference type="RefSeq" id="XP_025591415.1">
    <property type="nucleotide sequence ID" value="XM_025732496.2"/>
</dbReference>
<evidence type="ECO:0000313" key="2">
    <source>
        <dbReference type="EMBL" id="CEI67700.1"/>
    </source>
</evidence>
<dbReference type="InterPro" id="IPR031352">
    <property type="entry name" value="SesA"/>
</dbReference>
<dbReference type="EMBL" id="LN649229">
    <property type="protein sequence ID" value="CEI67700.1"/>
    <property type="molecule type" value="Genomic_DNA"/>
</dbReference>
<dbReference type="STRING" id="56646.A0A2L2TZA5"/>
<reference evidence="3" key="1">
    <citation type="submission" date="2014-10" db="EMBL/GenBank/DDBJ databases">
        <authorList>
            <person name="King R."/>
        </authorList>
    </citation>
    <scope>NUCLEOTIDE SEQUENCE [LARGE SCALE GENOMIC DNA]</scope>
    <source>
        <strain evidence="3">A3/5</strain>
    </source>
</reference>
<dbReference type="KEGG" id="fvn:FVRRES_04212"/>
<dbReference type="Pfam" id="PF17107">
    <property type="entry name" value="SesA"/>
    <property type="match status" value="1"/>
</dbReference>
<keyword evidence="3" id="KW-1185">Reference proteome</keyword>
<name>A0A2L2TZA5_9HYPO</name>
<dbReference type="Proteomes" id="UP000245910">
    <property type="component" value="Chromosome I"/>
</dbReference>
<sequence>MPIMKLHNLISNITTTLRAAIEICEKASDAQSLPLSIQTLCSQLPWIMGAFDKAKEGFPWSIEPSPDTLALKGILKDCANKSSSLEACLRAIIPRADSSTFERYRRSLGLIPTEDKVVMLKDGLFSDLKALAANSAVEAETQDNVRSLVGFVTREPGYNLWGVSDSD</sequence>
<evidence type="ECO:0000259" key="1">
    <source>
        <dbReference type="Pfam" id="PF17107"/>
    </source>
</evidence>
<feature type="domain" description="NACHT-NTPase and P-loop NTPases N-terminal" evidence="1">
    <location>
        <begin position="10"/>
        <end position="131"/>
    </location>
</feature>
<accession>A0A2L2TZA5</accession>
<evidence type="ECO:0000313" key="3">
    <source>
        <dbReference type="Proteomes" id="UP000245910"/>
    </source>
</evidence>